<evidence type="ECO:0000313" key="4">
    <source>
        <dbReference type="EMBL" id="HIW85447.1"/>
    </source>
</evidence>
<proteinExistence type="predicted"/>
<feature type="transmembrane region" description="Helical" evidence="3">
    <location>
        <begin position="271"/>
        <end position="290"/>
    </location>
</feature>
<feature type="transmembrane region" description="Helical" evidence="3">
    <location>
        <begin position="363"/>
        <end position="383"/>
    </location>
</feature>
<feature type="transmembrane region" description="Helical" evidence="3">
    <location>
        <begin position="648"/>
        <end position="667"/>
    </location>
</feature>
<dbReference type="Gene3D" id="3.40.1110.10">
    <property type="entry name" value="Calcium-transporting ATPase, cytoplasmic domain N"/>
    <property type="match status" value="1"/>
</dbReference>
<dbReference type="SUPFAM" id="SSF81660">
    <property type="entry name" value="Metal cation-transporting ATPase, ATP-binding domain N"/>
    <property type="match status" value="1"/>
</dbReference>
<comment type="caution">
    <text evidence="4">The sequence shown here is derived from an EMBL/GenBank/DDBJ whole genome shotgun (WGS) entry which is preliminary data.</text>
</comment>
<accession>A0A9D1REZ8</accession>
<name>A0A9D1REZ8_9FIRM</name>
<keyword evidence="1" id="KW-1278">Translocase</keyword>
<dbReference type="PANTHER" id="PTHR43520:SF8">
    <property type="entry name" value="P-TYPE CU(+) TRANSPORTER"/>
    <property type="match status" value="1"/>
</dbReference>
<feature type="transmembrane region" description="Helical" evidence="3">
    <location>
        <begin position="482"/>
        <end position="506"/>
    </location>
</feature>
<sequence length="816" mass="90025">MSQNNNNMSIEDILREAQEVLSSIGSEREEPAEEDVKTYVPQKKKTAQETRESASADAREQEEEVKEFTGRSAENEKQAAPAQDKTRTIPAIGSEPASDKTIRVPRQNTGRQTFFKKNSADEEYGSTPPQIIEKAATIKSKSRFDTTSDLQEIPTILAVEELDKTRRVLSADRPAGTQENTEEYDHSDQIKLSGFDDEMDEVPDIDEELAEEQLRRRREEKVNKFRVFVPEELSGDDKSEAQKITHGDYRDRSERTNTLERLFKKKTAVQLQLSFTFVFGALLLAGALLHGTGYMPAFLNNDFAYCIAVTAVYSAALITNINMLAHGFHLKKGINFDFPVTVSCLVVLAHCIAAAGVDLLSDGGSLFPCAAVFGLFMCAYGRLKKLVRIIRNFEYLTAGGEKYTVEDIVNEVDARIISKNMLDGTPYLKYSVKTDFPTSFFEISFANEPADKIAKILFPVIFGFNAALFVIYGIVYSDWLTAFTIVTAGLVISCPCVTLAAVNSALCDASKNLEKRGAMICGYEGAHYIHNSNAIVMEASELFGAHSCAFHGYKTFNGAKIDDALLQTAAVIIQTNSPLAGVFDSVIVGQNSILPTAEGITYEDKMGTSAWIYQRKVLVGNRDLLIRHGVSVPKIEYEKKYTRKGRKALYLAVAGRIAAMFIVSYTADPALKKSLKRLEKSGMTVILRSCDPYINEESITKIFDLPEGFIRVMTASNGRSFEKYSGAVAEKSPAYAIHNGTTNAFISTVLGADKLVMTEKIISALVSFGSAIGFGVAVLLAFANGLSQLNDVNIVIFQLFWAVFVLLITKFRKNGI</sequence>
<dbReference type="Gene3D" id="3.40.50.1000">
    <property type="entry name" value="HAD superfamily/HAD-like"/>
    <property type="match status" value="1"/>
</dbReference>
<evidence type="ECO:0000256" key="2">
    <source>
        <dbReference type="SAM" id="MobiDB-lite"/>
    </source>
</evidence>
<feature type="compositionally biased region" description="Polar residues" evidence="2">
    <location>
        <begin position="106"/>
        <end position="116"/>
    </location>
</feature>
<reference evidence="4" key="1">
    <citation type="journal article" date="2021" name="PeerJ">
        <title>Extensive microbial diversity within the chicken gut microbiome revealed by metagenomics and culture.</title>
        <authorList>
            <person name="Gilroy R."/>
            <person name="Ravi A."/>
            <person name="Getino M."/>
            <person name="Pursley I."/>
            <person name="Horton D.L."/>
            <person name="Alikhan N.F."/>
            <person name="Baker D."/>
            <person name="Gharbi K."/>
            <person name="Hall N."/>
            <person name="Watson M."/>
            <person name="Adriaenssens E.M."/>
            <person name="Foster-Nyarko E."/>
            <person name="Jarju S."/>
            <person name="Secka A."/>
            <person name="Antonio M."/>
            <person name="Oren A."/>
            <person name="Chaudhuri R.R."/>
            <person name="La Ragione R."/>
            <person name="Hildebrand F."/>
            <person name="Pallen M.J."/>
        </authorList>
    </citation>
    <scope>NUCLEOTIDE SEQUENCE</scope>
    <source>
        <strain evidence="4">421</strain>
    </source>
</reference>
<feature type="compositionally biased region" description="Basic and acidic residues" evidence="2">
    <location>
        <begin position="66"/>
        <end position="77"/>
    </location>
</feature>
<feature type="transmembrane region" description="Helical" evidence="3">
    <location>
        <begin position="761"/>
        <end position="782"/>
    </location>
</feature>
<dbReference type="EMBL" id="DXGE01000012">
    <property type="protein sequence ID" value="HIW85447.1"/>
    <property type="molecule type" value="Genomic_DNA"/>
</dbReference>
<dbReference type="InterPro" id="IPR023299">
    <property type="entry name" value="ATPase_P-typ_cyto_dom_N"/>
</dbReference>
<dbReference type="GO" id="GO:0043682">
    <property type="term" value="F:P-type divalent copper transporter activity"/>
    <property type="evidence" value="ECO:0007669"/>
    <property type="project" value="TreeGrafter"/>
</dbReference>
<keyword evidence="3" id="KW-0812">Transmembrane</keyword>
<dbReference type="InterPro" id="IPR023214">
    <property type="entry name" value="HAD_sf"/>
</dbReference>
<feature type="compositionally biased region" description="Basic and acidic residues" evidence="2">
    <location>
        <begin position="46"/>
        <end position="59"/>
    </location>
</feature>
<feature type="transmembrane region" description="Helical" evidence="3">
    <location>
        <begin position="336"/>
        <end position="357"/>
    </location>
</feature>
<dbReference type="PANTHER" id="PTHR43520">
    <property type="entry name" value="ATP7, ISOFORM B"/>
    <property type="match status" value="1"/>
</dbReference>
<evidence type="ECO:0000256" key="3">
    <source>
        <dbReference type="SAM" id="Phobius"/>
    </source>
</evidence>
<dbReference type="AlphaFoldDB" id="A0A9D1REZ8"/>
<dbReference type="GO" id="GO:0005507">
    <property type="term" value="F:copper ion binding"/>
    <property type="evidence" value="ECO:0007669"/>
    <property type="project" value="TreeGrafter"/>
</dbReference>
<dbReference type="GO" id="GO:0055070">
    <property type="term" value="P:copper ion homeostasis"/>
    <property type="evidence" value="ECO:0007669"/>
    <property type="project" value="TreeGrafter"/>
</dbReference>
<feature type="transmembrane region" description="Helical" evidence="3">
    <location>
        <begin position="794"/>
        <end position="811"/>
    </location>
</feature>
<keyword evidence="3" id="KW-1133">Transmembrane helix</keyword>
<dbReference type="GO" id="GO:0016020">
    <property type="term" value="C:membrane"/>
    <property type="evidence" value="ECO:0007669"/>
    <property type="project" value="TreeGrafter"/>
</dbReference>
<gene>
    <name evidence="4" type="ORF">IAA48_03035</name>
</gene>
<feature type="compositionally biased region" description="Basic and acidic residues" evidence="2">
    <location>
        <begin position="26"/>
        <end position="37"/>
    </location>
</feature>
<feature type="transmembrane region" description="Helical" evidence="3">
    <location>
        <begin position="456"/>
        <end position="476"/>
    </location>
</feature>
<feature type="transmembrane region" description="Helical" evidence="3">
    <location>
        <begin position="302"/>
        <end position="324"/>
    </location>
</feature>
<evidence type="ECO:0000313" key="5">
    <source>
        <dbReference type="Proteomes" id="UP000824205"/>
    </source>
</evidence>
<reference evidence="4" key="2">
    <citation type="submission" date="2021-04" db="EMBL/GenBank/DDBJ databases">
        <authorList>
            <person name="Gilroy R."/>
        </authorList>
    </citation>
    <scope>NUCLEOTIDE SEQUENCE</scope>
    <source>
        <strain evidence="4">421</strain>
    </source>
</reference>
<dbReference type="Proteomes" id="UP000824205">
    <property type="component" value="Unassembled WGS sequence"/>
</dbReference>
<organism evidence="4 5">
    <name type="scientific">Candidatus Eubacterium faecipullorum</name>
    <dbReference type="NCBI Taxonomy" id="2838571"/>
    <lineage>
        <taxon>Bacteria</taxon>
        <taxon>Bacillati</taxon>
        <taxon>Bacillota</taxon>
        <taxon>Clostridia</taxon>
        <taxon>Eubacteriales</taxon>
        <taxon>Eubacteriaceae</taxon>
        <taxon>Eubacterium</taxon>
    </lineage>
</organism>
<keyword evidence="3" id="KW-0472">Membrane</keyword>
<feature type="region of interest" description="Disordered" evidence="2">
    <location>
        <begin position="19"/>
        <end position="129"/>
    </location>
</feature>
<evidence type="ECO:0000256" key="1">
    <source>
        <dbReference type="ARBA" id="ARBA00022967"/>
    </source>
</evidence>
<dbReference type="GO" id="GO:0000166">
    <property type="term" value="F:nucleotide binding"/>
    <property type="evidence" value="ECO:0007669"/>
    <property type="project" value="InterPro"/>
</dbReference>
<protein>
    <submittedName>
        <fullName evidence="4">Uncharacterized protein</fullName>
    </submittedName>
</protein>